<feature type="domain" description="NAC" evidence="7">
    <location>
        <begin position="24"/>
        <end position="183"/>
    </location>
</feature>
<dbReference type="EMBL" id="SDMP01000016">
    <property type="protein sequence ID" value="RYR06228.1"/>
    <property type="molecule type" value="Genomic_DNA"/>
</dbReference>
<dbReference type="STRING" id="3818.A0A444YWF3"/>
<keyword evidence="2" id="KW-0805">Transcription regulation</keyword>
<keyword evidence="5" id="KW-0539">Nucleus</keyword>
<dbReference type="GO" id="GO:0005634">
    <property type="term" value="C:nucleus"/>
    <property type="evidence" value="ECO:0007669"/>
    <property type="project" value="UniProtKB-SubCell"/>
</dbReference>
<keyword evidence="9" id="KW-1185">Reference proteome</keyword>
<organism evidence="8 9">
    <name type="scientific">Arachis hypogaea</name>
    <name type="common">Peanut</name>
    <dbReference type="NCBI Taxonomy" id="3818"/>
    <lineage>
        <taxon>Eukaryota</taxon>
        <taxon>Viridiplantae</taxon>
        <taxon>Streptophyta</taxon>
        <taxon>Embryophyta</taxon>
        <taxon>Tracheophyta</taxon>
        <taxon>Spermatophyta</taxon>
        <taxon>Magnoliopsida</taxon>
        <taxon>eudicotyledons</taxon>
        <taxon>Gunneridae</taxon>
        <taxon>Pentapetalae</taxon>
        <taxon>rosids</taxon>
        <taxon>fabids</taxon>
        <taxon>Fabales</taxon>
        <taxon>Fabaceae</taxon>
        <taxon>Papilionoideae</taxon>
        <taxon>50 kb inversion clade</taxon>
        <taxon>dalbergioids sensu lato</taxon>
        <taxon>Dalbergieae</taxon>
        <taxon>Pterocarpus clade</taxon>
        <taxon>Arachis</taxon>
    </lineage>
</organism>
<evidence type="ECO:0000256" key="3">
    <source>
        <dbReference type="ARBA" id="ARBA00023125"/>
    </source>
</evidence>
<dbReference type="InterPro" id="IPR036093">
    <property type="entry name" value="NAC_dom_sf"/>
</dbReference>
<name>A0A444YWF3_ARAHY</name>
<evidence type="ECO:0000313" key="9">
    <source>
        <dbReference type="Proteomes" id="UP000289738"/>
    </source>
</evidence>
<dbReference type="Proteomes" id="UP000289738">
    <property type="component" value="Chromosome B06"/>
</dbReference>
<evidence type="ECO:0000256" key="4">
    <source>
        <dbReference type="ARBA" id="ARBA00023163"/>
    </source>
</evidence>
<dbReference type="GO" id="GO:0003677">
    <property type="term" value="F:DNA binding"/>
    <property type="evidence" value="ECO:0007669"/>
    <property type="project" value="UniProtKB-KW"/>
</dbReference>
<evidence type="ECO:0000256" key="6">
    <source>
        <dbReference type="SAM" id="MobiDB-lite"/>
    </source>
</evidence>
<accession>A0A444YWF3</accession>
<sequence length="334" mass="37483">MEQEEEPQQNEPPHSHSQSRCVTLPPGCRFHPSEELLLSYYLTNKNGTGNWNGNGGLGFDGSDLIRELDFYDYDPFELPDFACFAYGYGGRRRHWYCFTTVRVSRGERWKRKRKVKSGFWLKRGRVSNVNGVGENVVLGTRTRFVFYMGDSAKNGARTDWVLYEYALVDHVMASFVLCRVFSKPRYKNSASDIGLSCCAEESVSAVRHIGIQHDEHVKLDAVEAKVCDDISIDHNNEICAGGNSDNQVKNAHDIDALRCLAAPQGSQQLSIANFYVSNNLKSVVRNGAISVGESFSERLPLLPSGSTMFIEAISSQQQLLSITEEDFIELNDLT</sequence>
<dbReference type="SUPFAM" id="SSF101941">
    <property type="entry name" value="NAC domain"/>
    <property type="match status" value="1"/>
</dbReference>
<keyword evidence="3" id="KW-0238">DNA-binding</keyword>
<dbReference type="PANTHER" id="PTHR31989">
    <property type="entry name" value="NAC DOMAIN-CONTAINING PROTEIN 82-RELATED"/>
    <property type="match status" value="1"/>
</dbReference>
<evidence type="ECO:0000256" key="5">
    <source>
        <dbReference type="ARBA" id="ARBA00023242"/>
    </source>
</evidence>
<evidence type="ECO:0000313" key="8">
    <source>
        <dbReference type="EMBL" id="RYR06228.1"/>
    </source>
</evidence>
<reference evidence="8 9" key="1">
    <citation type="submission" date="2019-01" db="EMBL/GenBank/DDBJ databases">
        <title>Sequencing of cultivated peanut Arachis hypogaea provides insights into genome evolution and oil improvement.</title>
        <authorList>
            <person name="Chen X."/>
        </authorList>
    </citation>
    <scope>NUCLEOTIDE SEQUENCE [LARGE SCALE GENOMIC DNA]</scope>
    <source>
        <strain evidence="9">cv. Fuhuasheng</strain>
        <tissue evidence="8">Leaves</tissue>
    </source>
</reference>
<comment type="subcellular location">
    <subcellularLocation>
        <location evidence="1">Nucleus</location>
    </subcellularLocation>
</comment>
<evidence type="ECO:0000256" key="2">
    <source>
        <dbReference type="ARBA" id="ARBA00023015"/>
    </source>
</evidence>
<keyword evidence="4" id="KW-0804">Transcription</keyword>
<proteinExistence type="predicted"/>
<evidence type="ECO:0000256" key="1">
    <source>
        <dbReference type="ARBA" id="ARBA00004123"/>
    </source>
</evidence>
<dbReference type="InterPro" id="IPR003441">
    <property type="entry name" value="NAC-dom"/>
</dbReference>
<dbReference type="Gene3D" id="2.170.150.80">
    <property type="entry name" value="NAC domain"/>
    <property type="match status" value="1"/>
</dbReference>
<dbReference type="GO" id="GO:0006355">
    <property type="term" value="P:regulation of DNA-templated transcription"/>
    <property type="evidence" value="ECO:0007669"/>
    <property type="project" value="InterPro"/>
</dbReference>
<comment type="caution">
    <text evidence="8">The sequence shown here is derived from an EMBL/GenBank/DDBJ whole genome shotgun (WGS) entry which is preliminary data.</text>
</comment>
<dbReference type="PROSITE" id="PS51005">
    <property type="entry name" value="NAC"/>
    <property type="match status" value="1"/>
</dbReference>
<protein>
    <recommendedName>
        <fullName evidence="7">NAC domain-containing protein</fullName>
    </recommendedName>
</protein>
<feature type="region of interest" description="Disordered" evidence="6">
    <location>
        <begin position="1"/>
        <end position="21"/>
    </location>
</feature>
<dbReference type="AlphaFoldDB" id="A0A444YWF3"/>
<evidence type="ECO:0000259" key="7">
    <source>
        <dbReference type="PROSITE" id="PS51005"/>
    </source>
</evidence>
<gene>
    <name evidence="8" type="ORF">Ahy_B06g086003</name>
</gene>
<dbReference type="Pfam" id="PF02365">
    <property type="entry name" value="NAM"/>
    <property type="match status" value="1"/>
</dbReference>